<dbReference type="Proteomes" id="UP001054252">
    <property type="component" value="Unassembled WGS sequence"/>
</dbReference>
<sequence>MHFGQNAWEIGGDLYFPLLLTHRIDGVVGATECSVCLQPYDGEYTIPRVLACGHTACESSLSNIPQKFPQAIRCPACTVVVKLPPQGLSLLPKSIDLLRLITASPLQNLPKPIDKCSNDFQISVSAVPPSSPSIIKLTGASSPSEWGENARLEIEIHGFRDEFEIHSF</sequence>
<keyword evidence="3" id="KW-0862">Zinc</keyword>
<reference evidence="6 7" key="1">
    <citation type="journal article" date="2021" name="Commun. Biol.">
        <title>The genome of Shorea leprosula (Dipterocarpaceae) highlights the ecological relevance of drought in aseasonal tropical rainforests.</title>
        <authorList>
            <person name="Ng K.K.S."/>
            <person name="Kobayashi M.J."/>
            <person name="Fawcett J.A."/>
            <person name="Hatakeyama M."/>
            <person name="Paape T."/>
            <person name="Ng C.H."/>
            <person name="Ang C.C."/>
            <person name="Tnah L.H."/>
            <person name="Lee C.T."/>
            <person name="Nishiyama T."/>
            <person name="Sese J."/>
            <person name="O'Brien M.J."/>
            <person name="Copetti D."/>
            <person name="Mohd Noor M.I."/>
            <person name="Ong R.C."/>
            <person name="Putra M."/>
            <person name="Sireger I.Z."/>
            <person name="Indrioko S."/>
            <person name="Kosugi Y."/>
            <person name="Izuno A."/>
            <person name="Isagi Y."/>
            <person name="Lee S.L."/>
            <person name="Shimizu K.K."/>
        </authorList>
    </citation>
    <scope>NUCLEOTIDE SEQUENCE [LARGE SCALE GENOMIC DNA]</scope>
    <source>
        <strain evidence="6">214</strain>
    </source>
</reference>
<organism evidence="6 7">
    <name type="scientific">Rubroshorea leprosula</name>
    <dbReference type="NCBI Taxonomy" id="152421"/>
    <lineage>
        <taxon>Eukaryota</taxon>
        <taxon>Viridiplantae</taxon>
        <taxon>Streptophyta</taxon>
        <taxon>Embryophyta</taxon>
        <taxon>Tracheophyta</taxon>
        <taxon>Spermatophyta</taxon>
        <taxon>Magnoliopsida</taxon>
        <taxon>eudicotyledons</taxon>
        <taxon>Gunneridae</taxon>
        <taxon>Pentapetalae</taxon>
        <taxon>rosids</taxon>
        <taxon>malvids</taxon>
        <taxon>Malvales</taxon>
        <taxon>Dipterocarpaceae</taxon>
        <taxon>Rubroshorea</taxon>
    </lineage>
</organism>
<gene>
    <name evidence="6" type="ORF">SLEP1_g14995</name>
</gene>
<dbReference type="Gene3D" id="3.30.40.10">
    <property type="entry name" value="Zinc/RING finger domain, C3HC4 (zinc finger)"/>
    <property type="match status" value="1"/>
</dbReference>
<dbReference type="InterPro" id="IPR001841">
    <property type="entry name" value="Znf_RING"/>
</dbReference>
<dbReference type="InterPro" id="IPR052667">
    <property type="entry name" value="E3_ubiquitin-ligase_RING"/>
</dbReference>
<dbReference type="InterPro" id="IPR013083">
    <property type="entry name" value="Znf_RING/FYVE/PHD"/>
</dbReference>
<evidence type="ECO:0000256" key="1">
    <source>
        <dbReference type="ARBA" id="ARBA00022723"/>
    </source>
</evidence>
<dbReference type="PANTHER" id="PTHR47156:SF10">
    <property type="entry name" value="E3 UBIQUITIN-PROTEIN LIGASE TRIM-21-RELATED"/>
    <property type="match status" value="1"/>
</dbReference>
<dbReference type="PANTHER" id="PTHR47156">
    <property type="entry name" value="PROTEIN CBG20824"/>
    <property type="match status" value="1"/>
</dbReference>
<comment type="caution">
    <text evidence="6">The sequence shown here is derived from an EMBL/GenBank/DDBJ whole genome shotgun (WGS) entry which is preliminary data.</text>
</comment>
<evidence type="ECO:0000256" key="2">
    <source>
        <dbReference type="ARBA" id="ARBA00022771"/>
    </source>
</evidence>
<proteinExistence type="predicted"/>
<dbReference type="InterPro" id="IPR027370">
    <property type="entry name" value="Znf-RING_euk"/>
</dbReference>
<dbReference type="Pfam" id="PF13445">
    <property type="entry name" value="zf-RING_UBOX"/>
    <property type="match status" value="1"/>
</dbReference>
<dbReference type="PROSITE" id="PS50089">
    <property type="entry name" value="ZF_RING_2"/>
    <property type="match status" value="1"/>
</dbReference>
<protein>
    <recommendedName>
        <fullName evidence="5">RING-type domain-containing protein</fullName>
    </recommendedName>
</protein>
<evidence type="ECO:0000256" key="3">
    <source>
        <dbReference type="ARBA" id="ARBA00022833"/>
    </source>
</evidence>
<dbReference type="EMBL" id="BPVZ01000019">
    <property type="protein sequence ID" value="GKV02568.1"/>
    <property type="molecule type" value="Genomic_DNA"/>
</dbReference>
<evidence type="ECO:0000313" key="7">
    <source>
        <dbReference type="Proteomes" id="UP001054252"/>
    </source>
</evidence>
<evidence type="ECO:0000313" key="6">
    <source>
        <dbReference type="EMBL" id="GKV02568.1"/>
    </source>
</evidence>
<keyword evidence="1" id="KW-0479">Metal-binding</keyword>
<accession>A0AAV5ITT2</accession>
<feature type="domain" description="RING-type" evidence="5">
    <location>
        <begin position="33"/>
        <end position="78"/>
    </location>
</feature>
<dbReference type="SMART" id="SM00184">
    <property type="entry name" value="RING"/>
    <property type="match status" value="1"/>
</dbReference>
<evidence type="ECO:0000256" key="4">
    <source>
        <dbReference type="PROSITE-ProRule" id="PRU00175"/>
    </source>
</evidence>
<dbReference type="GO" id="GO:0008270">
    <property type="term" value="F:zinc ion binding"/>
    <property type="evidence" value="ECO:0007669"/>
    <property type="project" value="UniProtKB-KW"/>
</dbReference>
<dbReference type="AlphaFoldDB" id="A0AAV5ITT2"/>
<dbReference type="SUPFAM" id="SSF57850">
    <property type="entry name" value="RING/U-box"/>
    <property type="match status" value="1"/>
</dbReference>
<keyword evidence="7" id="KW-1185">Reference proteome</keyword>
<name>A0AAV5ITT2_9ROSI</name>
<evidence type="ECO:0000259" key="5">
    <source>
        <dbReference type="PROSITE" id="PS50089"/>
    </source>
</evidence>
<keyword evidence="2 4" id="KW-0863">Zinc-finger</keyword>